<evidence type="ECO:0000256" key="1">
    <source>
        <dbReference type="SAM" id="Coils"/>
    </source>
</evidence>
<proteinExistence type="predicted"/>
<evidence type="ECO:0000256" key="2">
    <source>
        <dbReference type="SAM" id="Phobius"/>
    </source>
</evidence>
<dbReference type="AlphaFoldDB" id="A0A1E5H231"/>
<accession>A0A1E5H231</accession>
<organism evidence="3 4">
    <name type="scientific">Enterococcus termitis</name>
    <dbReference type="NCBI Taxonomy" id="332950"/>
    <lineage>
        <taxon>Bacteria</taxon>
        <taxon>Bacillati</taxon>
        <taxon>Bacillota</taxon>
        <taxon>Bacilli</taxon>
        <taxon>Lactobacillales</taxon>
        <taxon>Enterococcaceae</taxon>
        <taxon>Enterococcus</taxon>
    </lineage>
</organism>
<dbReference type="EMBL" id="MIJY01000005">
    <property type="protein sequence ID" value="OEG18690.1"/>
    <property type="molecule type" value="Genomic_DNA"/>
</dbReference>
<dbReference type="Proteomes" id="UP000095094">
    <property type="component" value="Unassembled WGS sequence"/>
</dbReference>
<sequence>MVIKIKNLFDGVVVFFQEHTSFTYQLLFGLTIILGLVFAVPTILYGAEEASTDTPLGVENQVSLSSVSLTLIERGYNPETNYAEIFLKVNGNLASRSKLDLIAGEEKNQVEVPAKIIRLTENYYTIQMSSIPNNWRNIIIDIAEISENDSAVEILDASKLFENFGVKKEKDKAKITQSQIYFNRKKVSIDTQAKPQNETMYLIKCLDMEIEESTKFIKNNKEAIVDFNKKIKTIEDEISDIESEKKYQTATEIKQAEDRIQSKKSTISDIKTKIESAKESNIELLEKISKLEQQKADVSSKE</sequence>
<evidence type="ECO:0000313" key="3">
    <source>
        <dbReference type="EMBL" id="OEG18690.1"/>
    </source>
</evidence>
<reference evidence="4" key="1">
    <citation type="submission" date="2016-09" db="EMBL/GenBank/DDBJ databases">
        <authorList>
            <person name="Gulvik C.A."/>
        </authorList>
    </citation>
    <scope>NUCLEOTIDE SEQUENCE [LARGE SCALE GENOMIC DNA]</scope>
    <source>
        <strain evidence="4">LMG 8895</strain>
    </source>
</reference>
<gene>
    <name evidence="3" type="ORF">BCR25_15945</name>
</gene>
<keyword evidence="4" id="KW-1185">Reference proteome</keyword>
<keyword evidence="2" id="KW-0472">Membrane</keyword>
<feature type="transmembrane region" description="Helical" evidence="2">
    <location>
        <begin position="26"/>
        <end position="47"/>
    </location>
</feature>
<feature type="coiled-coil region" evidence="1">
    <location>
        <begin position="217"/>
        <end position="301"/>
    </location>
</feature>
<dbReference type="Gene3D" id="1.10.287.1490">
    <property type="match status" value="1"/>
</dbReference>
<protein>
    <submittedName>
        <fullName evidence="3">Uncharacterized protein</fullName>
    </submittedName>
</protein>
<keyword evidence="1" id="KW-0175">Coiled coil</keyword>
<dbReference type="RefSeq" id="WP_069662539.1">
    <property type="nucleotide sequence ID" value="NZ_JBHUJJ010000002.1"/>
</dbReference>
<keyword evidence="2" id="KW-1133">Transmembrane helix</keyword>
<comment type="caution">
    <text evidence="3">The sequence shown here is derived from an EMBL/GenBank/DDBJ whole genome shotgun (WGS) entry which is preliminary data.</text>
</comment>
<evidence type="ECO:0000313" key="4">
    <source>
        <dbReference type="Proteomes" id="UP000095094"/>
    </source>
</evidence>
<keyword evidence="2" id="KW-0812">Transmembrane</keyword>
<name>A0A1E5H231_9ENTE</name>